<gene>
    <name evidence="2" type="ORF">J1605_012480</name>
</gene>
<accession>A0AB34GJ23</accession>
<comment type="caution">
    <text evidence="2">The sequence shown here is derived from an EMBL/GenBank/DDBJ whole genome shotgun (WGS) entry which is preliminary data.</text>
</comment>
<reference evidence="2 3" key="1">
    <citation type="submission" date="2022-11" db="EMBL/GenBank/DDBJ databases">
        <title>Whole genome sequence of Eschrichtius robustus ER-17-0199.</title>
        <authorList>
            <person name="Bruniche-Olsen A."/>
            <person name="Black A.N."/>
            <person name="Fields C.J."/>
            <person name="Walden K."/>
            <person name="Dewoody J.A."/>
        </authorList>
    </citation>
    <scope>NUCLEOTIDE SEQUENCE [LARGE SCALE GENOMIC DNA]</scope>
    <source>
        <strain evidence="2">ER-17-0199</strain>
        <tissue evidence="2">Blubber</tissue>
    </source>
</reference>
<evidence type="ECO:0000256" key="1">
    <source>
        <dbReference type="SAM" id="MobiDB-lite"/>
    </source>
</evidence>
<dbReference type="AlphaFoldDB" id="A0AB34GJ23"/>
<sequence>MLSAVIQAEGDDDLGQGRAWLGGHFLGNNTVIDVLRQAGLEVEHTPAGQTIHRAYSLHPESRIAPTVASLSSFVGFLSPSGWKLPEGRGQLGSPVAHSASTRPGTKRRQHVLGSPRRQRQNPETRGFH</sequence>
<protein>
    <submittedName>
        <fullName evidence="2">Uncharacterized protein</fullName>
    </submittedName>
</protein>
<feature type="region of interest" description="Disordered" evidence="1">
    <location>
        <begin position="85"/>
        <end position="128"/>
    </location>
</feature>
<dbReference type="EMBL" id="JAIQCJ010002214">
    <property type="protein sequence ID" value="KAJ8779596.1"/>
    <property type="molecule type" value="Genomic_DNA"/>
</dbReference>
<keyword evidence="3" id="KW-1185">Reference proteome</keyword>
<feature type="non-terminal residue" evidence="2">
    <location>
        <position position="128"/>
    </location>
</feature>
<name>A0AB34GJ23_ESCRO</name>
<dbReference type="Proteomes" id="UP001159641">
    <property type="component" value="Unassembled WGS sequence"/>
</dbReference>
<evidence type="ECO:0000313" key="2">
    <source>
        <dbReference type="EMBL" id="KAJ8779596.1"/>
    </source>
</evidence>
<organism evidence="2 3">
    <name type="scientific">Eschrichtius robustus</name>
    <name type="common">California gray whale</name>
    <name type="synonym">Eschrichtius gibbosus</name>
    <dbReference type="NCBI Taxonomy" id="9764"/>
    <lineage>
        <taxon>Eukaryota</taxon>
        <taxon>Metazoa</taxon>
        <taxon>Chordata</taxon>
        <taxon>Craniata</taxon>
        <taxon>Vertebrata</taxon>
        <taxon>Euteleostomi</taxon>
        <taxon>Mammalia</taxon>
        <taxon>Eutheria</taxon>
        <taxon>Laurasiatheria</taxon>
        <taxon>Artiodactyla</taxon>
        <taxon>Whippomorpha</taxon>
        <taxon>Cetacea</taxon>
        <taxon>Mysticeti</taxon>
        <taxon>Eschrichtiidae</taxon>
        <taxon>Eschrichtius</taxon>
    </lineage>
</organism>
<proteinExistence type="predicted"/>
<evidence type="ECO:0000313" key="3">
    <source>
        <dbReference type="Proteomes" id="UP001159641"/>
    </source>
</evidence>